<dbReference type="EMBL" id="HE575323">
    <property type="protein sequence ID" value="CCC94251.1"/>
    <property type="molecule type" value="Genomic_DNA"/>
</dbReference>
<organism evidence="1">
    <name type="scientific">Trypanosoma congolense (strain IL3000)</name>
    <dbReference type="NCBI Taxonomy" id="1068625"/>
    <lineage>
        <taxon>Eukaryota</taxon>
        <taxon>Discoba</taxon>
        <taxon>Euglenozoa</taxon>
        <taxon>Kinetoplastea</taxon>
        <taxon>Metakinetoplastina</taxon>
        <taxon>Trypanosomatida</taxon>
        <taxon>Trypanosomatidae</taxon>
        <taxon>Trypanosoma</taxon>
        <taxon>Nannomonas</taxon>
    </lineage>
</organism>
<accession>G0UXY4</accession>
<gene>
    <name evidence="1" type="ORF">TCIL3000_10_10300</name>
</gene>
<protein>
    <submittedName>
        <fullName evidence="1">Uncharacterized protein</fullName>
    </submittedName>
</protein>
<sequence>MLVSLQRKGAAAYSCALVGHPVASHNLSPVIEWCDMLWQWRTVAWRERLFAVPFLLHCAGGVPSRSPFLQHAVAEQIVSSGKGGATHPQAHGQRHHTHVFIPSPIGDLSPAVGAPLPDAHPMTLWVDGLFDILQQGMVCVGTSEPRQCVPPMCRNVIGSGLAELVIAIDHMAAMVARRHITLANACWAILVDSKADIKPYLRFSALSIEKELLVMSKAHETANVSLGDPLGRPPLTLTDYPSVAGWV</sequence>
<name>G0UXY4_TRYCI</name>
<evidence type="ECO:0000313" key="1">
    <source>
        <dbReference type="EMBL" id="CCC94251.1"/>
    </source>
</evidence>
<dbReference type="AlphaFoldDB" id="G0UXY4"/>
<reference evidence="1" key="1">
    <citation type="journal article" date="2012" name="Proc. Natl. Acad. Sci. U.S.A.">
        <title>Antigenic diversity is generated by distinct evolutionary mechanisms in African trypanosome species.</title>
        <authorList>
            <person name="Jackson A.P."/>
            <person name="Berry A."/>
            <person name="Aslett M."/>
            <person name="Allison H.C."/>
            <person name="Burton P."/>
            <person name="Vavrova-Anderson J."/>
            <person name="Brown R."/>
            <person name="Browne H."/>
            <person name="Corton N."/>
            <person name="Hauser H."/>
            <person name="Gamble J."/>
            <person name="Gilderthorp R."/>
            <person name="Marcello L."/>
            <person name="McQuillan J."/>
            <person name="Otto T.D."/>
            <person name="Quail M.A."/>
            <person name="Sanders M.J."/>
            <person name="van Tonder A."/>
            <person name="Ginger M.L."/>
            <person name="Field M.C."/>
            <person name="Barry J.D."/>
            <person name="Hertz-Fowler C."/>
            <person name="Berriman M."/>
        </authorList>
    </citation>
    <scope>NUCLEOTIDE SEQUENCE</scope>
    <source>
        <strain evidence="1">IL3000</strain>
    </source>
</reference>
<dbReference type="VEuPathDB" id="TriTrypDB:TcIL3000_10_10300"/>
<proteinExistence type="predicted"/>